<accession>A0A7W8AHN4</accession>
<dbReference type="AlphaFoldDB" id="A0A7W8AHN4"/>
<dbReference type="Proteomes" id="UP000568380">
    <property type="component" value="Unassembled WGS sequence"/>
</dbReference>
<keyword evidence="2" id="KW-1185">Reference proteome</keyword>
<gene>
    <name evidence="1" type="ORF">HNR40_010795</name>
</gene>
<name>A0A7W8AHN4_9ACTN</name>
<reference evidence="1 2" key="1">
    <citation type="submission" date="2020-08" db="EMBL/GenBank/DDBJ databases">
        <title>Genomic Encyclopedia of Type Strains, Phase IV (KMG-IV): sequencing the most valuable type-strain genomes for metagenomic binning, comparative biology and taxonomic classification.</title>
        <authorList>
            <person name="Goeker M."/>
        </authorList>
    </citation>
    <scope>NUCLEOTIDE SEQUENCE [LARGE SCALE GENOMIC DNA]</scope>
    <source>
        <strain evidence="1 2">DSM 45385</strain>
    </source>
</reference>
<sequence length="128" mass="13098">MDPILGSTRTLAPLIDPNAHSCGTVPAHGVDELTHPEPGYYAVGVKSYGRAPTFLMATGYEQVRSVVAALASDWEAARDVQLDLPETGVCSSNLAEAQEQRVGLATGIGATPLPLVTVSASSGGSCCG</sequence>
<organism evidence="1 2">
    <name type="scientific">Nonomuraea endophytica</name>
    <dbReference type="NCBI Taxonomy" id="714136"/>
    <lineage>
        <taxon>Bacteria</taxon>
        <taxon>Bacillati</taxon>
        <taxon>Actinomycetota</taxon>
        <taxon>Actinomycetes</taxon>
        <taxon>Streptosporangiales</taxon>
        <taxon>Streptosporangiaceae</taxon>
        <taxon>Nonomuraea</taxon>
    </lineage>
</organism>
<proteinExistence type="predicted"/>
<dbReference type="EMBL" id="JACHIN010000037">
    <property type="protein sequence ID" value="MBB5085281.1"/>
    <property type="molecule type" value="Genomic_DNA"/>
</dbReference>
<comment type="caution">
    <text evidence="1">The sequence shown here is derived from an EMBL/GenBank/DDBJ whole genome shotgun (WGS) entry which is preliminary data.</text>
</comment>
<protein>
    <submittedName>
        <fullName evidence="1">Uncharacterized protein</fullName>
    </submittedName>
</protein>
<evidence type="ECO:0000313" key="2">
    <source>
        <dbReference type="Proteomes" id="UP000568380"/>
    </source>
</evidence>
<evidence type="ECO:0000313" key="1">
    <source>
        <dbReference type="EMBL" id="MBB5085281.1"/>
    </source>
</evidence>